<feature type="compositionally biased region" description="Acidic residues" evidence="1">
    <location>
        <begin position="608"/>
        <end position="624"/>
    </location>
</feature>
<dbReference type="AlphaFoldDB" id="A0A8K0UGM5"/>
<protein>
    <submittedName>
        <fullName evidence="2">Uncharacterized protein</fullName>
    </submittedName>
</protein>
<evidence type="ECO:0000256" key="1">
    <source>
        <dbReference type="SAM" id="MobiDB-lite"/>
    </source>
</evidence>
<gene>
    <name evidence="2" type="ORF">BXZ70DRAFT_635265</name>
</gene>
<proteinExistence type="predicted"/>
<dbReference type="Proteomes" id="UP000813824">
    <property type="component" value="Unassembled WGS sequence"/>
</dbReference>
<name>A0A8K0UGM5_9AGAR</name>
<sequence length="637" mass="69897">MDILQAVDLKTFLYPAENTWILRHTFLTFMHFQSLSLSNEHPSQRIAFPDPAGLHSSSGNTLPTSSIALSRLRASSLVYLAQLSYADGWTVSDCITLFSQIEEYHVHGSGNNDASYFSVIATAMLLGFKINESSSLNSSTSEGWAEATEYILCEIQRQLQWRPSDDNRRPQIAQVFGYDENLVGDDALTMFSRIIHIVQFASQSLLVSRSVPPSGLTLFVATICRSSGVDRRTVYQAVTDSIQLLTPTAEDLITGNDGGFHAALNAVAKLKPISEDHPSHSSAFHAFIQMQHTALTLILSLAQSDTLRSTTRVPTFSPGSCPWDLSQPQSVVFPGTQLDELITERDTLFVDVLRKTPAGSKDISVRRACFDDPRNFGYVLQWIHIAHRWLVPPQDGLTHAMADSIGSDFLLDCAQFRQPDASVWGDNLVHVQQVLVAVLCRPWYLRLDIAGNGDEADFGDLIHSSLFVLPKMRAADAAAVEWYVRETVDSFQTCLARIRRKYGVVDPSLKAVLSAYKRKLLEIERWKRAEPSGDASSTSTSSGSTSQASEETSMSRQEAETESVVERERDEDAGDGGSQQLLQQRANVTRRGKESGGEGGSAVLGEDVFSDSEETETEATEDSSDGSVHGEGSSGGV</sequence>
<feature type="compositionally biased region" description="Low complexity" evidence="1">
    <location>
        <begin position="532"/>
        <end position="552"/>
    </location>
</feature>
<organism evidence="2 3">
    <name type="scientific">Cristinia sonorae</name>
    <dbReference type="NCBI Taxonomy" id="1940300"/>
    <lineage>
        <taxon>Eukaryota</taxon>
        <taxon>Fungi</taxon>
        <taxon>Dikarya</taxon>
        <taxon>Basidiomycota</taxon>
        <taxon>Agaricomycotina</taxon>
        <taxon>Agaricomycetes</taxon>
        <taxon>Agaricomycetidae</taxon>
        <taxon>Agaricales</taxon>
        <taxon>Pleurotineae</taxon>
        <taxon>Stephanosporaceae</taxon>
        <taxon>Cristinia</taxon>
    </lineage>
</organism>
<comment type="caution">
    <text evidence="2">The sequence shown here is derived from an EMBL/GenBank/DDBJ whole genome shotgun (WGS) entry which is preliminary data.</text>
</comment>
<evidence type="ECO:0000313" key="3">
    <source>
        <dbReference type="Proteomes" id="UP000813824"/>
    </source>
</evidence>
<feature type="region of interest" description="Disordered" evidence="1">
    <location>
        <begin position="529"/>
        <end position="637"/>
    </location>
</feature>
<evidence type="ECO:0000313" key="2">
    <source>
        <dbReference type="EMBL" id="KAH8081336.1"/>
    </source>
</evidence>
<accession>A0A8K0UGM5</accession>
<dbReference type="EMBL" id="JAEVFJ010000052">
    <property type="protein sequence ID" value="KAH8081336.1"/>
    <property type="molecule type" value="Genomic_DNA"/>
</dbReference>
<feature type="compositionally biased region" description="Polar residues" evidence="1">
    <location>
        <begin position="578"/>
        <end position="587"/>
    </location>
</feature>
<keyword evidence="3" id="KW-1185">Reference proteome</keyword>
<reference evidence="2" key="1">
    <citation type="journal article" date="2021" name="New Phytol.">
        <title>Evolutionary innovations through gain and loss of genes in the ectomycorrhizal Boletales.</title>
        <authorList>
            <person name="Wu G."/>
            <person name="Miyauchi S."/>
            <person name="Morin E."/>
            <person name="Kuo A."/>
            <person name="Drula E."/>
            <person name="Varga T."/>
            <person name="Kohler A."/>
            <person name="Feng B."/>
            <person name="Cao Y."/>
            <person name="Lipzen A."/>
            <person name="Daum C."/>
            <person name="Hundley H."/>
            <person name="Pangilinan J."/>
            <person name="Johnson J."/>
            <person name="Barry K."/>
            <person name="LaButti K."/>
            <person name="Ng V."/>
            <person name="Ahrendt S."/>
            <person name="Min B."/>
            <person name="Choi I.G."/>
            <person name="Park H."/>
            <person name="Plett J.M."/>
            <person name="Magnuson J."/>
            <person name="Spatafora J.W."/>
            <person name="Nagy L.G."/>
            <person name="Henrissat B."/>
            <person name="Grigoriev I.V."/>
            <person name="Yang Z.L."/>
            <person name="Xu J."/>
            <person name="Martin F.M."/>
        </authorList>
    </citation>
    <scope>NUCLEOTIDE SEQUENCE</scope>
    <source>
        <strain evidence="2">KKN 215</strain>
    </source>
</reference>